<keyword evidence="2" id="KW-0808">Transferase</keyword>
<reference evidence="2 3" key="1">
    <citation type="submission" date="2016-06" db="EMBL/GenBank/DDBJ databases">
        <title>Comparative genomics of the ectomycorrhizal sister species Rhizopogon vinicolor and Rhizopogon vesiculosus (Basidiomycota: Boletales) reveals a divergence of the mating type B locus.</title>
        <authorList>
            <consortium name="DOE Joint Genome Institute"/>
            <person name="Mujic A.B."/>
            <person name="Kuo A."/>
            <person name="Tritt A."/>
            <person name="Lipzen A."/>
            <person name="Chen C."/>
            <person name="Johnson J."/>
            <person name="Sharma A."/>
            <person name="Barry K."/>
            <person name="Grigoriev I.V."/>
            <person name="Spatafora J.W."/>
        </authorList>
    </citation>
    <scope>NUCLEOTIDE SEQUENCE [LARGE SCALE GENOMIC DNA]</scope>
    <source>
        <strain evidence="2 3">AM-OR11-026</strain>
    </source>
</reference>
<keyword evidence="2" id="KW-0418">Kinase</keyword>
<dbReference type="Proteomes" id="UP000092154">
    <property type="component" value="Unassembled WGS sequence"/>
</dbReference>
<proteinExistence type="predicted"/>
<dbReference type="InterPro" id="IPR008266">
    <property type="entry name" value="Tyr_kinase_AS"/>
</dbReference>
<dbReference type="GO" id="GO:0004674">
    <property type="term" value="F:protein serine/threonine kinase activity"/>
    <property type="evidence" value="ECO:0007669"/>
    <property type="project" value="TreeGrafter"/>
</dbReference>
<dbReference type="PROSITE" id="PS50011">
    <property type="entry name" value="PROTEIN_KINASE_DOM"/>
    <property type="match status" value="1"/>
</dbReference>
<sequence length="341" mass="38325">MEIDEVHLTLVRQCLSEEKSRPLIEKVIYLALVQHFAAVDLTNAVERLSRDRETGGGFANVHRCRFQPINIDKDIRQAVLYDRFTSVSKCVEVAVKEIRPSNSTDMLKTINRLFREIHLWLKLQHENVVPLLGVADGFGSLPALVSPWLENGALTGYLQREYEMLSYGRKFALLVDIAHGLQYLHSQDIIHGDLSGNNVLIDKNGKASLVDFGLSALLPGRISQALLPTNPGGTAPWMAPEHFVFDDEGNALPVFSPKNDAYSFGGIMLQVLEGKVPYHYIVRYETIICRISQGVTPKRPSIPVIIDSDWDFIQKCWSKDMERRPSDAEILAFVKLRAGNS</sequence>
<dbReference type="AlphaFoldDB" id="A0A1B7MNJ0"/>
<dbReference type="GO" id="GO:0005524">
    <property type="term" value="F:ATP binding"/>
    <property type="evidence" value="ECO:0007669"/>
    <property type="project" value="InterPro"/>
</dbReference>
<dbReference type="SUPFAM" id="SSF56112">
    <property type="entry name" value="Protein kinase-like (PK-like)"/>
    <property type="match status" value="1"/>
</dbReference>
<evidence type="ECO:0000313" key="3">
    <source>
        <dbReference type="Proteomes" id="UP000092154"/>
    </source>
</evidence>
<dbReference type="InterPro" id="IPR001245">
    <property type="entry name" value="Ser-Thr/Tyr_kinase_cat_dom"/>
</dbReference>
<feature type="domain" description="Protein kinase" evidence="1">
    <location>
        <begin position="47"/>
        <end position="336"/>
    </location>
</feature>
<dbReference type="InterPro" id="IPR011009">
    <property type="entry name" value="Kinase-like_dom_sf"/>
</dbReference>
<keyword evidence="3" id="KW-1185">Reference proteome</keyword>
<dbReference type="PROSITE" id="PS00109">
    <property type="entry name" value="PROTEIN_KINASE_TYR"/>
    <property type="match status" value="1"/>
</dbReference>
<accession>A0A1B7MNJ0</accession>
<gene>
    <name evidence="2" type="ORF">K503DRAFT_465702</name>
</gene>
<dbReference type="STRING" id="1314800.A0A1B7MNJ0"/>
<name>A0A1B7MNJ0_9AGAM</name>
<dbReference type="Pfam" id="PF07714">
    <property type="entry name" value="PK_Tyr_Ser-Thr"/>
    <property type="match status" value="1"/>
</dbReference>
<dbReference type="OrthoDB" id="346907at2759"/>
<evidence type="ECO:0000313" key="2">
    <source>
        <dbReference type="EMBL" id="OAX34174.1"/>
    </source>
</evidence>
<dbReference type="InterPro" id="IPR000719">
    <property type="entry name" value="Prot_kinase_dom"/>
</dbReference>
<dbReference type="InParanoid" id="A0A1B7MNJ0"/>
<evidence type="ECO:0000259" key="1">
    <source>
        <dbReference type="PROSITE" id="PS50011"/>
    </source>
</evidence>
<dbReference type="InterPro" id="IPR051681">
    <property type="entry name" value="Ser/Thr_Kinases-Pseudokinases"/>
</dbReference>
<dbReference type="EMBL" id="KV448647">
    <property type="protein sequence ID" value="OAX34174.1"/>
    <property type="molecule type" value="Genomic_DNA"/>
</dbReference>
<dbReference type="PANTHER" id="PTHR44329">
    <property type="entry name" value="SERINE/THREONINE-PROTEIN KINASE TNNI3K-RELATED"/>
    <property type="match status" value="1"/>
</dbReference>
<organism evidence="2 3">
    <name type="scientific">Rhizopogon vinicolor AM-OR11-026</name>
    <dbReference type="NCBI Taxonomy" id="1314800"/>
    <lineage>
        <taxon>Eukaryota</taxon>
        <taxon>Fungi</taxon>
        <taxon>Dikarya</taxon>
        <taxon>Basidiomycota</taxon>
        <taxon>Agaricomycotina</taxon>
        <taxon>Agaricomycetes</taxon>
        <taxon>Agaricomycetidae</taxon>
        <taxon>Boletales</taxon>
        <taxon>Suillineae</taxon>
        <taxon>Rhizopogonaceae</taxon>
        <taxon>Rhizopogon</taxon>
    </lineage>
</organism>
<protein>
    <submittedName>
        <fullName evidence="2">Kinase-like protein</fullName>
    </submittedName>
</protein>
<dbReference type="Gene3D" id="1.10.510.10">
    <property type="entry name" value="Transferase(Phosphotransferase) domain 1"/>
    <property type="match status" value="1"/>
</dbReference>